<accession>A0A5N5HJ54</accession>
<organism evidence="1 2">
    <name type="scientific">Pyrus ussuriensis x Pyrus communis</name>
    <dbReference type="NCBI Taxonomy" id="2448454"/>
    <lineage>
        <taxon>Eukaryota</taxon>
        <taxon>Viridiplantae</taxon>
        <taxon>Streptophyta</taxon>
        <taxon>Embryophyta</taxon>
        <taxon>Tracheophyta</taxon>
        <taxon>Spermatophyta</taxon>
        <taxon>Magnoliopsida</taxon>
        <taxon>eudicotyledons</taxon>
        <taxon>Gunneridae</taxon>
        <taxon>Pentapetalae</taxon>
        <taxon>rosids</taxon>
        <taxon>fabids</taxon>
        <taxon>Rosales</taxon>
        <taxon>Rosaceae</taxon>
        <taxon>Amygdaloideae</taxon>
        <taxon>Maleae</taxon>
        <taxon>Pyrus</taxon>
    </lineage>
</organism>
<reference evidence="1 2" key="1">
    <citation type="submission" date="2019-09" db="EMBL/GenBank/DDBJ databases">
        <authorList>
            <person name="Ou C."/>
        </authorList>
    </citation>
    <scope>NUCLEOTIDE SEQUENCE [LARGE SCALE GENOMIC DNA]</scope>
    <source>
        <strain evidence="1">S2</strain>
        <tissue evidence="1">Leaf</tissue>
    </source>
</reference>
<reference evidence="1 2" key="3">
    <citation type="submission" date="2019-11" db="EMBL/GenBank/DDBJ databases">
        <title>A de novo genome assembly of a pear dwarfing rootstock.</title>
        <authorList>
            <person name="Wang F."/>
            <person name="Wang J."/>
            <person name="Li S."/>
            <person name="Zhang Y."/>
            <person name="Fang M."/>
            <person name="Ma L."/>
            <person name="Zhao Y."/>
            <person name="Jiang S."/>
        </authorList>
    </citation>
    <scope>NUCLEOTIDE SEQUENCE [LARGE SCALE GENOMIC DNA]</scope>
    <source>
        <strain evidence="1">S2</strain>
        <tissue evidence="1">Leaf</tissue>
    </source>
</reference>
<comment type="caution">
    <text evidence="1">The sequence shown here is derived from an EMBL/GenBank/DDBJ whole genome shotgun (WGS) entry which is preliminary data.</text>
</comment>
<gene>
    <name evidence="1" type="ORF">D8674_020475</name>
</gene>
<name>A0A5N5HJ54_9ROSA</name>
<proteinExistence type="predicted"/>
<dbReference type="AlphaFoldDB" id="A0A5N5HJ54"/>
<reference evidence="2" key="2">
    <citation type="submission" date="2019-10" db="EMBL/GenBank/DDBJ databases">
        <title>A de novo genome assembly of a pear dwarfing rootstock.</title>
        <authorList>
            <person name="Wang F."/>
            <person name="Wang J."/>
            <person name="Li S."/>
            <person name="Zhang Y."/>
            <person name="Fang M."/>
            <person name="Ma L."/>
            <person name="Zhao Y."/>
            <person name="Jiang S."/>
        </authorList>
    </citation>
    <scope>NUCLEOTIDE SEQUENCE [LARGE SCALE GENOMIC DNA]</scope>
</reference>
<evidence type="ECO:0000313" key="1">
    <source>
        <dbReference type="EMBL" id="KAB2626857.1"/>
    </source>
</evidence>
<sequence length="108" mass="11463">MACTIDFRRLDEGFGGKTYKRKRNPQASDEDASVFGGAAMEIDDSYPPPAKRSAVAKCGTLVKEQIVAINTATLAAAVSTSRPASEAASVVAFVASVATWLREMIFFG</sequence>
<dbReference type="OrthoDB" id="781329at2759"/>
<protein>
    <submittedName>
        <fullName evidence="1">Actin cytoskeleton-regulatory complex protein PAN1-like</fullName>
    </submittedName>
</protein>
<dbReference type="EMBL" id="SMOL01000157">
    <property type="protein sequence ID" value="KAB2626857.1"/>
    <property type="molecule type" value="Genomic_DNA"/>
</dbReference>
<dbReference type="Proteomes" id="UP000327157">
    <property type="component" value="Chromosome 2"/>
</dbReference>
<keyword evidence="2" id="KW-1185">Reference proteome</keyword>
<evidence type="ECO:0000313" key="2">
    <source>
        <dbReference type="Proteomes" id="UP000327157"/>
    </source>
</evidence>